<accession>A0ABV5SKK9</accession>
<dbReference type="InterPro" id="IPR005183">
    <property type="entry name" value="DUF305_CopM-like"/>
</dbReference>
<keyword evidence="4" id="KW-1185">Reference proteome</keyword>
<dbReference type="PANTHER" id="PTHR36933:SF1">
    <property type="entry name" value="SLL0788 PROTEIN"/>
    <property type="match status" value="1"/>
</dbReference>
<dbReference type="RefSeq" id="WP_157423712.1">
    <property type="nucleotide sequence ID" value="NZ_BAAANI010000008.1"/>
</dbReference>
<dbReference type="PANTHER" id="PTHR36933">
    <property type="entry name" value="SLL0788 PROTEIN"/>
    <property type="match status" value="1"/>
</dbReference>
<organism evidence="3 4">
    <name type="scientific">Agromyces lapidis</name>
    <dbReference type="NCBI Taxonomy" id="279574"/>
    <lineage>
        <taxon>Bacteria</taxon>
        <taxon>Bacillati</taxon>
        <taxon>Actinomycetota</taxon>
        <taxon>Actinomycetes</taxon>
        <taxon>Micrococcales</taxon>
        <taxon>Microbacteriaceae</taxon>
        <taxon>Agromyces</taxon>
    </lineage>
</organism>
<reference evidence="3 4" key="1">
    <citation type="submission" date="2024-09" db="EMBL/GenBank/DDBJ databases">
        <authorList>
            <person name="Sun Q."/>
            <person name="Mori K."/>
        </authorList>
    </citation>
    <scope>NUCLEOTIDE SEQUENCE [LARGE SCALE GENOMIC DNA]</scope>
    <source>
        <strain evidence="3 4">JCM 14321</strain>
    </source>
</reference>
<evidence type="ECO:0000313" key="3">
    <source>
        <dbReference type="EMBL" id="MFB9640873.1"/>
    </source>
</evidence>
<comment type="caution">
    <text evidence="3">The sequence shown here is derived from an EMBL/GenBank/DDBJ whole genome shotgun (WGS) entry which is preliminary data.</text>
</comment>
<feature type="domain" description="DUF305" evidence="2">
    <location>
        <begin position="56"/>
        <end position="198"/>
    </location>
</feature>
<dbReference type="PROSITE" id="PS51257">
    <property type="entry name" value="PROKAR_LIPOPROTEIN"/>
    <property type="match status" value="1"/>
</dbReference>
<evidence type="ECO:0000256" key="1">
    <source>
        <dbReference type="SAM" id="SignalP"/>
    </source>
</evidence>
<protein>
    <submittedName>
        <fullName evidence="3">DUF305 domain-containing protein</fullName>
    </submittedName>
</protein>
<dbReference type="InterPro" id="IPR012347">
    <property type="entry name" value="Ferritin-like"/>
</dbReference>
<proteinExistence type="predicted"/>
<dbReference type="Pfam" id="PF03713">
    <property type="entry name" value="DUF305"/>
    <property type="match status" value="1"/>
</dbReference>
<dbReference type="Proteomes" id="UP001589667">
    <property type="component" value="Unassembled WGS sequence"/>
</dbReference>
<gene>
    <name evidence="3" type="ORF">ACFFQV_01100</name>
</gene>
<evidence type="ECO:0000313" key="4">
    <source>
        <dbReference type="Proteomes" id="UP001589667"/>
    </source>
</evidence>
<evidence type="ECO:0000259" key="2">
    <source>
        <dbReference type="Pfam" id="PF03713"/>
    </source>
</evidence>
<dbReference type="EMBL" id="JBHMBL010000001">
    <property type="protein sequence ID" value="MFB9640873.1"/>
    <property type="molecule type" value="Genomic_DNA"/>
</dbReference>
<name>A0ABV5SKK9_9MICO</name>
<keyword evidence="1" id="KW-0732">Signal</keyword>
<sequence length="204" mass="20960">MRTARKLLITAAAAAATALALAGCADTSMAGMDHGEGASTPATDSAASAAGANGADVAFATMMIPHHEQAVEMSELLLAEPELGEPVRALAEGVMAAQQPEIDQLRDWLAEWGQEEVGMGGMDHGDGMMSEDDLAALEAAAGAEAERLYLEQMIVHHEGAVAMAEAEIADGAHPDAVAMAERIVATQSDEIALMQELLGASPRG</sequence>
<feature type="chain" id="PRO_5046437207" evidence="1">
    <location>
        <begin position="23"/>
        <end position="204"/>
    </location>
</feature>
<feature type="signal peptide" evidence="1">
    <location>
        <begin position="1"/>
        <end position="22"/>
    </location>
</feature>
<dbReference type="Gene3D" id="1.20.1260.10">
    <property type="match status" value="1"/>
</dbReference>